<protein>
    <submittedName>
        <fullName evidence="1">Uncharacterized protein</fullName>
    </submittedName>
</protein>
<reference evidence="1 2" key="1">
    <citation type="journal article" date="2023" name="Plants (Basel)">
        <title>Bridging the Gap: Combining Genomics and Transcriptomics Approaches to Understand Stylosanthes scabra, an Orphan Legume from the Brazilian Caatinga.</title>
        <authorList>
            <person name="Ferreira-Neto J.R.C."/>
            <person name="da Silva M.D."/>
            <person name="Binneck E."/>
            <person name="de Melo N.F."/>
            <person name="da Silva R.H."/>
            <person name="de Melo A.L.T.M."/>
            <person name="Pandolfi V."/>
            <person name="Bustamante F.O."/>
            <person name="Brasileiro-Vidal A.C."/>
            <person name="Benko-Iseppon A.M."/>
        </authorList>
    </citation>
    <scope>NUCLEOTIDE SEQUENCE [LARGE SCALE GENOMIC DNA]</scope>
    <source>
        <tissue evidence="1">Leaves</tissue>
    </source>
</reference>
<accession>A0ABU6WTF8</accession>
<sequence length="244" mass="26929">MLVWLLNDEYVRVTFECHQRLMAKHIMEFLVVAVEVGTPSFPQASAPLGPLVAATLVHIAEPIGEGVEAEIGSLDSDSGYLSESGYSFEGLHDDEYIPEIASGGRPRYILLASHPITSLVEVSCFYQQLDLDAIQINYSLKVGLADDYNTDRGVEFRVGHRLRSRDAVHMAVNDARNPCGVSDYTGKYTRSQTLGLDINHDSGLDYLDDPWFKICNTWPRDLMNKATSSVELGAAIRVTPGVHA</sequence>
<keyword evidence="2" id="KW-1185">Reference proteome</keyword>
<comment type="caution">
    <text evidence="1">The sequence shown here is derived from an EMBL/GenBank/DDBJ whole genome shotgun (WGS) entry which is preliminary data.</text>
</comment>
<organism evidence="1 2">
    <name type="scientific">Stylosanthes scabra</name>
    <dbReference type="NCBI Taxonomy" id="79078"/>
    <lineage>
        <taxon>Eukaryota</taxon>
        <taxon>Viridiplantae</taxon>
        <taxon>Streptophyta</taxon>
        <taxon>Embryophyta</taxon>
        <taxon>Tracheophyta</taxon>
        <taxon>Spermatophyta</taxon>
        <taxon>Magnoliopsida</taxon>
        <taxon>eudicotyledons</taxon>
        <taxon>Gunneridae</taxon>
        <taxon>Pentapetalae</taxon>
        <taxon>rosids</taxon>
        <taxon>fabids</taxon>
        <taxon>Fabales</taxon>
        <taxon>Fabaceae</taxon>
        <taxon>Papilionoideae</taxon>
        <taxon>50 kb inversion clade</taxon>
        <taxon>dalbergioids sensu lato</taxon>
        <taxon>Dalbergieae</taxon>
        <taxon>Pterocarpus clade</taxon>
        <taxon>Stylosanthes</taxon>
    </lineage>
</organism>
<evidence type="ECO:0000313" key="1">
    <source>
        <dbReference type="EMBL" id="MED6189195.1"/>
    </source>
</evidence>
<dbReference type="EMBL" id="JASCZI010183243">
    <property type="protein sequence ID" value="MED6189195.1"/>
    <property type="molecule type" value="Genomic_DNA"/>
</dbReference>
<evidence type="ECO:0000313" key="2">
    <source>
        <dbReference type="Proteomes" id="UP001341840"/>
    </source>
</evidence>
<dbReference type="Proteomes" id="UP001341840">
    <property type="component" value="Unassembled WGS sequence"/>
</dbReference>
<gene>
    <name evidence="1" type="ORF">PIB30_093519</name>
</gene>
<proteinExistence type="predicted"/>
<name>A0ABU6WTF8_9FABA</name>